<dbReference type="GeneID" id="3294403"/>
<protein>
    <submittedName>
        <fullName evidence="1">Uncharacterized protein</fullName>
    </submittedName>
</protein>
<dbReference type="RefSeq" id="YP_214326.1">
    <property type="nucleotide sequence ID" value="NC_006883.2"/>
</dbReference>
<dbReference type="KEGG" id="vg:3294403"/>
<accession>Q58MR0</accession>
<organism evidence="1 3">
    <name type="scientific">Prochlorococcus phage P-SSM2</name>
    <dbReference type="NCBI Taxonomy" id="268746"/>
    <lineage>
        <taxon>Viruses</taxon>
        <taxon>Duplodnaviria</taxon>
        <taxon>Heunggongvirae</taxon>
        <taxon>Uroviricota</taxon>
        <taxon>Caudoviricetes</taxon>
        <taxon>Pantevenvirales</taxon>
        <taxon>Kyanoviridae</taxon>
        <taxon>Salacisavirus</taxon>
        <taxon>Salacisavirus pssm2</taxon>
    </lineage>
</organism>
<evidence type="ECO:0000313" key="4">
    <source>
        <dbReference type="Proteomes" id="UP000013923"/>
    </source>
</evidence>
<evidence type="ECO:0000313" key="2">
    <source>
        <dbReference type="EMBL" id="ACY75970.1"/>
    </source>
</evidence>
<evidence type="ECO:0000313" key="3">
    <source>
        <dbReference type="Proteomes" id="UP000000991"/>
    </source>
</evidence>
<evidence type="ECO:0000313" key="1">
    <source>
        <dbReference type="EMBL" id="AAX44472.1"/>
    </source>
</evidence>
<reference evidence="2 4" key="2">
    <citation type="submission" date="2009-10" db="EMBL/GenBank/DDBJ databases">
        <title>The Genome Sequence of Prochlorococcus phage P-SSM2.</title>
        <authorList>
            <consortium name="The Broad Institute Genome Sequencing Platform"/>
            <person name="Henn M.R."/>
            <person name="Sullivan M.S."/>
            <person name="Osburne M.S."/>
            <person name="Levin J."/>
            <person name="Malboeuf C."/>
            <person name="Casali M."/>
            <person name="Russ C."/>
            <person name="Lennon N."/>
            <person name="Chapman S.B."/>
            <person name="Erlich R."/>
            <person name="Young S.K."/>
            <person name="Koehrsen M."/>
            <person name="Yandava C."/>
            <person name="Zeng Q."/>
            <person name="Alvarado L."/>
            <person name="Anderson S."/>
            <person name="Berlin A."/>
            <person name="Borenstein D."/>
            <person name="Chen Z."/>
            <person name="Engels R."/>
            <person name="Freedman E."/>
            <person name="Gellesch M."/>
            <person name="Goldberg J."/>
            <person name="Green L."/>
            <person name="Griggs A."/>
            <person name="Gujja S."/>
            <person name="Heilman E.R."/>
            <person name="Heiman D."/>
            <person name="Hepburn T."/>
            <person name="Howarth C."/>
            <person name="Jen D."/>
            <person name="Larson L."/>
            <person name="Lewis B."/>
            <person name="Mehta T."/>
            <person name="Park D."/>
            <person name="Pearson M."/>
            <person name="Richards J."/>
            <person name="Rizzolo K."/>
            <person name="Roberts A."/>
            <person name="Ryan E."/>
            <person name="Saif S."/>
            <person name="Shea T."/>
            <person name="Shenoy N."/>
            <person name="Sisk P."/>
            <person name="Stolte C."/>
            <person name="Sykes S."/>
            <person name="Walk T."/>
            <person name="White J."/>
            <person name="Yu Q."/>
            <person name="Coleman M.L."/>
            <person name="Huang K.H."/>
            <person name="Weigele P.R."/>
            <person name="DeFrancesco A.S."/>
            <person name="Kern S.E."/>
            <person name="Thompson L.R."/>
            <person name="Fu R."/>
            <person name="Hombeck B."/>
            <person name="Chisholm S.W."/>
            <person name="Haas B."/>
            <person name="Nusbaum C."/>
            <person name="Birren B."/>
        </authorList>
    </citation>
    <scope>NUCLEOTIDE SEQUENCE [LARGE SCALE GENOMIC DNA]</scope>
    <source>
        <strain evidence="2">P-SSM2</strain>
    </source>
</reference>
<gene>
    <name evidence="2" type="ORF">PCMG_00094</name>
    <name evidence="1" type="ORF">PSSM2_094</name>
</gene>
<reference evidence="1 3" key="3">
    <citation type="journal article" date="2010" name="Environ. Microbiol.">
        <title>Genomic analysis of oceanic cyanobacterial myoviruses compared with T4-like myoviruses from diverse hosts and environments.</title>
        <authorList>
            <person name="Sullivan M.B."/>
            <person name="Huang K.H."/>
            <person name="Ignacio-Espinoza J.C."/>
            <person name="Berlin A.M."/>
            <person name="Kelly L."/>
            <person name="Weigele P.R."/>
            <person name="DeFrancesco A.S."/>
            <person name="Kern S.E."/>
            <person name="Thompson L.R."/>
            <person name="Young S."/>
            <person name="Yandava C."/>
            <person name="Fu R."/>
            <person name="Krastins B."/>
            <person name="Chase M."/>
            <person name="Sarracino D."/>
            <person name="Osburne M.S."/>
            <person name="Henn M.R."/>
            <person name="Chisholm S.W."/>
        </authorList>
    </citation>
    <scope>NUCLEOTIDE SEQUENCE [LARGE SCALE GENOMIC DNA]</scope>
</reference>
<name>Q58MR0_BPPRM</name>
<dbReference type="EMBL" id="AY939844">
    <property type="protein sequence ID" value="AAX44472.1"/>
    <property type="molecule type" value="Genomic_DNA"/>
</dbReference>
<sequence>MAKKKKSTTFRVDGLTNRGKDGQWIKQTGGLSEEAAQEWIDNRVKLDISCNESDYRIVGE</sequence>
<dbReference type="Proteomes" id="UP000000991">
    <property type="component" value="Segment"/>
</dbReference>
<dbReference type="EMBL" id="GU071092">
    <property type="protein sequence ID" value="ACY75970.1"/>
    <property type="molecule type" value="Genomic_DNA"/>
</dbReference>
<organismHost>
    <name type="scientific">Prochlorococcus</name>
    <dbReference type="NCBI Taxonomy" id="1218"/>
</organismHost>
<keyword evidence="3" id="KW-1185">Reference proteome</keyword>
<reference evidence="1 3" key="1">
    <citation type="journal article" date="2005" name="PLoS Biol.">
        <title>Three Prochlorococcus cyanophage genomes: signature features and ecological interpretations.</title>
        <authorList>
            <person name="Sullivan M.B."/>
            <person name="Coleman M.L."/>
            <person name="Weigele P."/>
            <person name="Rohwer F."/>
            <person name="Chisholm S.W."/>
        </authorList>
    </citation>
    <scope>NUCLEOTIDE SEQUENCE</scope>
</reference>
<dbReference type="Proteomes" id="UP000013923">
    <property type="component" value="Genome"/>
</dbReference>
<proteinExistence type="predicted"/>